<keyword evidence="3 6" id="KW-0812">Transmembrane</keyword>
<organism evidence="7">
    <name type="scientific">Flexilinea flocculi</name>
    <dbReference type="NCBI Taxonomy" id="1678840"/>
    <lineage>
        <taxon>Bacteria</taxon>
        <taxon>Bacillati</taxon>
        <taxon>Chloroflexota</taxon>
        <taxon>Anaerolineae</taxon>
        <taxon>Anaerolineales</taxon>
        <taxon>Anaerolineaceae</taxon>
        <taxon>Flexilinea</taxon>
    </lineage>
</organism>
<comment type="subcellular location">
    <subcellularLocation>
        <location evidence="1">Cell membrane</location>
        <topology evidence="1">Multi-pass membrane protein</topology>
    </subcellularLocation>
</comment>
<evidence type="ECO:0000256" key="3">
    <source>
        <dbReference type="ARBA" id="ARBA00022692"/>
    </source>
</evidence>
<protein>
    <submittedName>
        <fullName evidence="7">Threonine/homoserine/homoserine lactone efflux protein</fullName>
    </submittedName>
</protein>
<evidence type="ECO:0000256" key="5">
    <source>
        <dbReference type="ARBA" id="ARBA00023136"/>
    </source>
</evidence>
<dbReference type="Pfam" id="PF01810">
    <property type="entry name" value="LysE"/>
    <property type="match status" value="1"/>
</dbReference>
<proteinExistence type="predicted"/>
<feature type="transmembrane region" description="Helical" evidence="6">
    <location>
        <begin position="39"/>
        <end position="61"/>
    </location>
</feature>
<dbReference type="PANTHER" id="PTHR30086:SF20">
    <property type="entry name" value="ARGININE EXPORTER PROTEIN ARGO-RELATED"/>
    <property type="match status" value="1"/>
</dbReference>
<accession>A0A0S7BPY9</accession>
<evidence type="ECO:0000256" key="2">
    <source>
        <dbReference type="ARBA" id="ARBA00022475"/>
    </source>
</evidence>
<keyword evidence="4 6" id="KW-1133">Transmembrane helix</keyword>
<dbReference type="GO" id="GO:0005886">
    <property type="term" value="C:plasma membrane"/>
    <property type="evidence" value="ECO:0007669"/>
    <property type="project" value="UniProtKB-SubCell"/>
</dbReference>
<keyword evidence="8" id="KW-1185">Reference proteome</keyword>
<feature type="transmembrane region" description="Helical" evidence="6">
    <location>
        <begin position="176"/>
        <end position="199"/>
    </location>
</feature>
<dbReference type="PATRIC" id="fig|1678840.3.peg.1595"/>
<dbReference type="RefSeq" id="WP_062283988.1">
    <property type="nucleotide sequence ID" value="NZ_DF968181.1"/>
</dbReference>
<evidence type="ECO:0000256" key="6">
    <source>
        <dbReference type="SAM" id="Phobius"/>
    </source>
</evidence>
<dbReference type="Proteomes" id="UP000053370">
    <property type="component" value="Unassembled WGS sequence"/>
</dbReference>
<gene>
    <name evidence="7" type="ORF">ATC1_13331</name>
</gene>
<dbReference type="InterPro" id="IPR001123">
    <property type="entry name" value="LeuE-type"/>
</dbReference>
<keyword evidence="5 6" id="KW-0472">Membrane</keyword>
<dbReference type="EMBL" id="DF968181">
    <property type="protein sequence ID" value="GAP40359.1"/>
    <property type="molecule type" value="Genomic_DNA"/>
</dbReference>
<feature type="transmembrane region" description="Helical" evidence="6">
    <location>
        <begin position="145"/>
        <end position="170"/>
    </location>
</feature>
<dbReference type="GO" id="GO:0015171">
    <property type="term" value="F:amino acid transmembrane transporter activity"/>
    <property type="evidence" value="ECO:0007669"/>
    <property type="project" value="TreeGrafter"/>
</dbReference>
<feature type="transmembrane region" description="Helical" evidence="6">
    <location>
        <begin position="12"/>
        <end position="33"/>
    </location>
</feature>
<dbReference type="STRING" id="1678840.ATC1_13331"/>
<feature type="transmembrane region" description="Helical" evidence="6">
    <location>
        <begin position="68"/>
        <end position="90"/>
    </location>
</feature>
<evidence type="ECO:0000313" key="7">
    <source>
        <dbReference type="EMBL" id="GAP40359.1"/>
    </source>
</evidence>
<keyword evidence="2" id="KW-1003">Cell membrane</keyword>
<dbReference type="AlphaFoldDB" id="A0A0S7BPY9"/>
<evidence type="ECO:0000256" key="1">
    <source>
        <dbReference type="ARBA" id="ARBA00004651"/>
    </source>
</evidence>
<dbReference type="OrthoDB" id="9342487at2"/>
<reference evidence="7" key="1">
    <citation type="journal article" date="2015" name="Genome Announc.">
        <title>Draft Genome Sequence of Anaerolineae Strain TC1, a Novel Isolate from a Methanogenic Wastewater Treatment System.</title>
        <authorList>
            <person name="Matsuura N."/>
            <person name="Tourlousse D.M."/>
            <person name="Sun L."/>
            <person name="Toyonaga M."/>
            <person name="Kuroda K."/>
            <person name="Ohashi A."/>
            <person name="Cruz R."/>
            <person name="Yamaguchi T."/>
            <person name="Sekiguchi Y."/>
        </authorList>
    </citation>
    <scope>NUCLEOTIDE SEQUENCE [LARGE SCALE GENOMIC DNA]</scope>
    <source>
        <strain evidence="7">TC1</strain>
    </source>
</reference>
<feature type="transmembrane region" description="Helical" evidence="6">
    <location>
        <begin position="110"/>
        <end position="133"/>
    </location>
</feature>
<name>A0A0S7BPY9_9CHLR</name>
<sequence length="211" mass="23290">MILKGFRFGMLLQLAVGPMCLMVFNTSATYGFIYSISLIVAIALIDALYIGLSCIGTASIIDKTEIKTFIKIGGCIVLILFGLNTISGVFKISFLPNIGLFSEVTSQNLFVQGLLLTASNPLTILFWSGMFSAQMIENHWSQKQLLFFAVGCVLSTLFFLSCVALLGSFLNDFLPLLFVQILNILVGVFLIYFGIRLLLRKDKSEVKEPVM</sequence>
<evidence type="ECO:0000256" key="4">
    <source>
        <dbReference type="ARBA" id="ARBA00022989"/>
    </source>
</evidence>
<evidence type="ECO:0000313" key="8">
    <source>
        <dbReference type="Proteomes" id="UP000053370"/>
    </source>
</evidence>
<dbReference type="PANTHER" id="PTHR30086">
    <property type="entry name" value="ARGININE EXPORTER PROTEIN ARGO"/>
    <property type="match status" value="1"/>
</dbReference>